<protein>
    <submittedName>
        <fullName evidence="3">Uncharacterized protein</fullName>
    </submittedName>
</protein>
<evidence type="ECO:0000313" key="3">
    <source>
        <dbReference type="EMBL" id="KAG5679584.1"/>
    </source>
</evidence>
<feature type="transmembrane region" description="Helical" evidence="2">
    <location>
        <begin position="27"/>
        <end position="43"/>
    </location>
</feature>
<dbReference type="Proteomes" id="UP001107558">
    <property type="component" value="Chromosome 1"/>
</dbReference>
<dbReference type="AlphaFoldDB" id="A0A9J6CCL5"/>
<proteinExistence type="predicted"/>
<feature type="compositionally biased region" description="Basic residues" evidence="1">
    <location>
        <begin position="56"/>
        <end position="65"/>
    </location>
</feature>
<gene>
    <name evidence="3" type="ORF">PVAND_009144</name>
</gene>
<keyword evidence="2" id="KW-1133">Transmembrane helix</keyword>
<evidence type="ECO:0000256" key="2">
    <source>
        <dbReference type="SAM" id="Phobius"/>
    </source>
</evidence>
<keyword evidence="2" id="KW-0472">Membrane</keyword>
<dbReference type="EMBL" id="JADBJN010000001">
    <property type="protein sequence ID" value="KAG5679584.1"/>
    <property type="molecule type" value="Genomic_DNA"/>
</dbReference>
<evidence type="ECO:0000313" key="4">
    <source>
        <dbReference type="Proteomes" id="UP001107558"/>
    </source>
</evidence>
<evidence type="ECO:0000256" key="1">
    <source>
        <dbReference type="SAM" id="MobiDB-lite"/>
    </source>
</evidence>
<organism evidence="3 4">
    <name type="scientific">Polypedilum vanderplanki</name>
    <name type="common">Sleeping chironomid midge</name>
    <dbReference type="NCBI Taxonomy" id="319348"/>
    <lineage>
        <taxon>Eukaryota</taxon>
        <taxon>Metazoa</taxon>
        <taxon>Ecdysozoa</taxon>
        <taxon>Arthropoda</taxon>
        <taxon>Hexapoda</taxon>
        <taxon>Insecta</taxon>
        <taxon>Pterygota</taxon>
        <taxon>Neoptera</taxon>
        <taxon>Endopterygota</taxon>
        <taxon>Diptera</taxon>
        <taxon>Nematocera</taxon>
        <taxon>Chironomoidea</taxon>
        <taxon>Chironomidae</taxon>
        <taxon>Chironominae</taxon>
        <taxon>Polypedilum</taxon>
        <taxon>Polypedilum</taxon>
    </lineage>
</organism>
<keyword evidence="2" id="KW-0812">Transmembrane</keyword>
<keyword evidence="4" id="KW-1185">Reference proteome</keyword>
<accession>A0A9J6CCL5</accession>
<feature type="region of interest" description="Disordered" evidence="1">
    <location>
        <begin position="49"/>
        <end position="108"/>
    </location>
</feature>
<sequence>MCTIISLKAEQFQIGFQTINTELKMKLTILFAILFMVVVLGSADDPTHDHADHVHDHHHHHSSSVHGKDHSHAHHTHDDHGPDDDHTGHVHGVDCHRPGEKDHGNHHH</sequence>
<feature type="compositionally biased region" description="Basic and acidic residues" evidence="1">
    <location>
        <begin position="66"/>
        <end position="108"/>
    </location>
</feature>
<name>A0A9J6CCL5_POLVA</name>
<comment type="caution">
    <text evidence="3">The sequence shown here is derived from an EMBL/GenBank/DDBJ whole genome shotgun (WGS) entry which is preliminary data.</text>
</comment>
<reference evidence="3" key="1">
    <citation type="submission" date="2021-03" db="EMBL/GenBank/DDBJ databases">
        <title>Chromosome level genome of the anhydrobiotic midge Polypedilum vanderplanki.</title>
        <authorList>
            <person name="Yoshida Y."/>
            <person name="Kikawada T."/>
            <person name="Gusev O."/>
        </authorList>
    </citation>
    <scope>NUCLEOTIDE SEQUENCE</scope>
    <source>
        <strain evidence="3">NIAS01</strain>
        <tissue evidence="3">Whole body or cell culture</tissue>
    </source>
</reference>